<dbReference type="PANTHER" id="PTHR46033">
    <property type="entry name" value="PROTEIN MAIN-LIKE 2"/>
    <property type="match status" value="1"/>
</dbReference>
<accession>A0A7J9CXR2</accession>
<dbReference type="AlphaFoldDB" id="A0A7J9CXR2"/>
<dbReference type="Pfam" id="PF10536">
    <property type="entry name" value="PMD"/>
    <property type="match status" value="1"/>
</dbReference>
<evidence type="ECO:0000259" key="1">
    <source>
        <dbReference type="Pfam" id="PF10536"/>
    </source>
</evidence>
<feature type="non-terminal residue" evidence="2">
    <location>
        <position position="1"/>
    </location>
</feature>
<dbReference type="Proteomes" id="UP000593579">
    <property type="component" value="Unassembled WGS sequence"/>
</dbReference>
<proteinExistence type="predicted"/>
<organism evidence="2 3">
    <name type="scientific">Gossypium gossypioides</name>
    <name type="common">Mexican cotton</name>
    <name type="synonym">Selera gossypioides</name>
    <dbReference type="NCBI Taxonomy" id="34282"/>
    <lineage>
        <taxon>Eukaryota</taxon>
        <taxon>Viridiplantae</taxon>
        <taxon>Streptophyta</taxon>
        <taxon>Embryophyta</taxon>
        <taxon>Tracheophyta</taxon>
        <taxon>Spermatophyta</taxon>
        <taxon>Magnoliopsida</taxon>
        <taxon>eudicotyledons</taxon>
        <taxon>Gunneridae</taxon>
        <taxon>Pentapetalae</taxon>
        <taxon>rosids</taxon>
        <taxon>malvids</taxon>
        <taxon>Malvales</taxon>
        <taxon>Malvaceae</taxon>
        <taxon>Malvoideae</taxon>
        <taxon>Gossypium</taxon>
    </lineage>
</organism>
<comment type="caution">
    <text evidence="2">The sequence shown here is derived from an EMBL/GenBank/DDBJ whole genome shotgun (WGS) entry which is preliminary data.</text>
</comment>
<dbReference type="PANTHER" id="PTHR46033:SF8">
    <property type="entry name" value="PROTEIN MAINTENANCE OF MERISTEMS-LIKE"/>
    <property type="match status" value="1"/>
</dbReference>
<gene>
    <name evidence="2" type="ORF">Gogos_020181</name>
</gene>
<dbReference type="GO" id="GO:0010073">
    <property type="term" value="P:meristem maintenance"/>
    <property type="evidence" value="ECO:0007669"/>
    <property type="project" value="InterPro"/>
</dbReference>
<dbReference type="OrthoDB" id="984736at2759"/>
<name>A0A7J9CXR2_GOSGO</name>
<dbReference type="InterPro" id="IPR019557">
    <property type="entry name" value="AminoTfrase-like_pln_mobile"/>
</dbReference>
<keyword evidence="3" id="KW-1185">Reference proteome</keyword>
<evidence type="ECO:0000313" key="3">
    <source>
        <dbReference type="Proteomes" id="UP000593579"/>
    </source>
</evidence>
<protein>
    <recommendedName>
        <fullName evidence="1">Aminotransferase-like plant mobile domain-containing protein</fullName>
    </recommendedName>
</protein>
<sequence length="203" mass="23021">NYLREAGFWHVATIGRGCKLDPKLISALIERLRPETHTFHLTCGECIITLEDVQLQLGLPVDGSALTGSVQSANWGAIYYDLLGAIPINIYGGRIEMGWLRDTFLKLRNDSNEVERIRYAWAYILEMIGGYFMSDLSRNVVHLGLLLKLVDFRAADKFSWGSAVLATLYREMCGATLPNKAKIEGYLSLLQSWARFRFLFLRP</sequence>
<reference evidence="2 3" key="1">
    <citation type="journal article" date="2019" name="Genome Biol. Evol.">
        <title>Insights into the evolution of the New World diploid cottons (Gossypium, subgenus Houzingenia) based on genome sequencing.</title>
        <authorList>
            <person name="Grover C.E."/>
            <person name="Arick M.A. 2nd"/>
            <person name="Thrash A."/>
            <person name="Conover J.L."/>
            <person name="Sanders W.S."/>
            <person name="Peterson D.G."/>
            <person name="Frelichowski J.E."/>
            <person name="Scheffler J.A."/>
            <person name="Scheffler B.E."/>
            <person name="Wendel J.F."/>
        </authorList>
    </citation>
    <scope>NUCLEOTIDE SEQUENCE [LARGE SCALE GENOMIC DNA]</scope>
    <source>
        <strain evidence="2">5</strain>
        <tissue evidence="2">Leaf</tissue>
    </source>
</reference>
<dbReference type="InterPro" id="IPR044824">
    <property type="entry name" value="MAIN-like"/>
</dbReference>
<evidence type="ECO:0000313" key="2">
    <source>
        <dbReference type="EMBL" id="MBA0753128.1"/>
    </source>
</evidence>
<feature type="domain" description="Aminotransferase-like plant mobile" evidence="1">
    <location>
        <begin position="18"/>
        <end position="203"/>
    </location>
</feature>
<dbReference type="EMBL" id="JABEZY010111932">
    <property type="protein sequence ID" value="MBA0753128.1"/>
    <property type="molecule type" value="Genomic_DNA"/>
</dbReference>